<comment type="caution">
    <text evidence="3">The sequence shown here is derived from an EMBL/GenBank/DDBJ whole genome shotgun (WGS) entry which is preliminary data.</text>
</comment>
<keyword evidence="2" id="KW-0472">Membrane</keyword>
<dbReference type="EMBL" id="VFML01000002">
    <property type="protein sequence ID" value="TQI93668.1"/>
    <property type="molecule type" value="Genomic_DNA"/>
</dbReference>
<evidence type="ECO:0000313" key="3">
    <source>
        <dbReference type="EMBL" id="TQI93668.1"/>
    </source>
</evidence>
<feature type="transmembrane region" description="Helical" evidence="2">
    <location>
        <begin position="32"/>
        <end position="52"/>
    </location>
</feature>
<reference evidence="3 4" key="1">
    <citation type="submission" date="2019-06" db="EMBL/GenBank/DDBJ databases">
        <title>Sequencing the genomes of 1000 actinobacteria strains.</title>
        <authorList>
            <person name="Klenk H.-P."/>
        </authorList>
    </citation>
    <scope>NUCLEOTIDE SEQUENCE [LARGE SCALE GENOMIC DNA]</scope>
    <source>
        <strain evidence="3 4">DSM 45679</strain>
    </source>
</reference>
<feature type="region of interest" description="Disordered" evidence="1">
    <location>
        <begin position="1"/>
        <end position="28"/>
    </location>
</feature>
<keyword evidence="2" id="KW-1133">Transmembrane helix</keyword>
<feature type="region of interest" description="Disordered" evidence="1">
    <location>
        <begin position="52"/>
        <end position="92"/>
    </location>
</feature>
<dbReference type="AlphaFoldDB" id="A0A542CS64"/>
<keyword evidence="4" id="KW-1185">Reference proteome</keyword>
<evidence type="ECO:0000256" key="2">
    <source>
        <dbReference type="SAM" id="Phobius"/>
    </source>
</evidence>
<evidence type="ECO:0000256" key="1">
    <source>
        <dbReference type="SAM" id="MobiDB-lite"/>
    </source>
</evidence>
<evidence type="ECO:0000313" key="4">
    <source>
        <dbReference type="Proteomes" id="UP000320876"/>
    </source>
</evidence>
<keyword evidence="2" id="KW-0812">Transmembrane</keyword>
<proteinExistence type="predicted"/>
<accession>A0A542CS64</accession>
<protein>
    <recommendedName>
        <fullName evidence="5">Secreted protein</fullName>
    </recommendedName>
</protein>
<dbReference type="RefSeq" id="WP_246076772.1">
    <property type="nucleotide sequence ID" value="NZ_VFML01000002.1"/>
</dbReference>
<gene>
    <name evidence="3" type="ORF">FB471_5808</name>
</gene>
<feature type="compositionally biased region" description="Low complexity" evidence="1">
    <location>
        <begin position="52"/>
        <end position="78"/>
    </location>
</feature>
<organism evidence="3 4">
    <name type="scientific">Amycolatopsis cihanbeyliensis</name>
    <dbReference type="NCBI Taxonomy" id="1128664"/>
    <lineage>
        <taxon>Bacteria</taxon>
        <taxon>Bacillati</taxon>
        <taxon>Actinomycetota</taxon>
        <taxon>Actinomycetes</taxon>
        <taxon>Pseudonocardiales</taxon>
        <taxon>Pseudonocardiaceae</taxon>
        <taxon>Amycolatopsis</taxon>
    </lineage>
</organism>
<dbReference type="Proteomes" id="UP000320876">
    <property type="component" value="Unassembled WGS sequence"/>
</dbReference>
<sequence>MSEESTEASGPSPAQGEGRRFSLRRTRPATKATLAVAVLVVTGAAVALAVSVSPSGSGSPQADMAGMSGMPGMSGPASPTQPHSDGLSDSERGFRMVPETVPTEPGDDQRLEFRIIGPGGMPETSFERNATKLLHFFVVRDDMAAYQHVHPEPAGDLWRTTIDIPDGGTYRMYAEFVPVGSADPSHPIVLGRNIIIPGDTTPATLPPPAASARAGPYTVTRPDGPAQPIAKQVNQLRFAITGPDGAPVGDLGTYLGAYAHVSAFHTLSQSVTHMHPIESPGDGQAPAELTFHAQFAERGEHRLFLEFRAGGRLHTAAFTLFVT</sequence>
<name>A0A542CS64_AMYCI</name>
<evidence type="ECO:0008006" key="5">
    <source>
        <dbReference type="Google" id="ProtNLM"/>
    </source>
</evidence>